<gene>
    <name evidence="1" type="ORF">CW362_24635</name>
</gene>
<accession>A0A2I0SKI0</accession>
<reference evidence="1 2" key="1">
    <citation type="submission" date="2017-12" db="EMBL/GenBank/DDBJ databases">
        <title>Streptomyces populusis sp. nov., a novel endophytic actinobacterium isolated from stems of Populus adenopoda Maxim.</title>
        <authorList>
            <person name="Wang Z."/>
        </authorList>
    </citation>
    <scope>NUCLEOTIDE SEQUENCE [LARGE SCALE GENOMIC DNA]</scope>
    <source>
        <strain evidence="1 2">A249</strain>
    </source>
</reference>
<evidence type="ECO:0000313" key="2">
    <source>
        <dbReference type="Proteomes" id="UP000236178"/>
    </source>
</evidence>
<sequence length="150" mass="16518">MAHDIVFFLAPDDKTAAATRLRGPGAAFESVTCRFIEPDTAIADWDMYFEEPSAEVPSIERFHGWVWPEWVTAPLNDGVEVFALPERLTRALAGASPAELEELAGRWTTRLRSEDGDDMTDDDLLAVLRGVARLAESAVNTGGGLYSWSF</sequence>
<dbReference type="EMBL" id="PJOS01000051">
    <property type="protein sequence ID" value="PKT70429.1"/>
    <property type="molecule type" value="Genomic_DNA"/>
</dbReference>
<dbReference type="AlphaFoldDB" id="A0A2I0SKI0"/>
<protein>
    <submittedName>
        <fullName evidence="1">Uncharacterized protein</fullName>
    </submittedName>
</protein>
<dbReference type="OrthoDB" id="3535648at2"/>
<keyword evidence="2" id="KW-1185">Reference proteome</keyword>
<evidence type="ECO:0000313" key="1">
    <source>
        <dbReference type="EMBL" id="PKT70429.1"/>
    </source>
</evidence>
<name>A0A2I0SKI0_9ACTN</name>
<comment type="caution">
    <text evidence="1">The sequence shown here is derived from an EMBL/GenBank/DDBJ whole genome shotgun (WGS) entry which is preliminary data.</text>
</comment>
<proteinExistence type="predicted"/>
<dbReference type="Proteomes" id="UP000236178">
    <property type="component" value="Unassembled WGS sequence"/>
</dbReference>
<organism evidence="1 2">
    <name type="scientific">Streptomyces populi</name>
    <dbReference type="NCBI Taxonomy" id="2058924"/>
    <lineage>
        <taxon>Bacteria</taxon>
        <taxon>Bacillati</taxon>
        <taxon>Actinomycetota</taxon>
        <taxon>Actinomycetes</taxon>
        <taxon>Kitasatosporales</taxon>
        <taxon>Streptomycetaceae</taxon>
        <taxon>Streptomyces</taxon>
    </lineage>
</organism>
<dbReference type="RefSeq" id="WP_103551707.1">
    <property type="nucleotide sequence ID" value="NZ_JBHJSK010000008.1"/>
</dbReference>